<dbReference type="KEGG" id="cpy:Cphy_2938"/>
<dbReference type="PANTHER" id="PTHR37299:SF1">
    <property type="entry name" value="STAGE 0 SPORULATION PROTEIN A HOMOLOG"/>
    <property type="match status" value="1"/>
</dbReference>
<sequence>MTSVLILEDCKQNAEALGAIIKESKLDLHALFAYTYDEAIRILKSEVKIALFLLDINLDAFEKENKQGILFAKKIREIPFYAFTPIVFITSIAELELISYRETQCYSYLVKPYEKNQVLELLSKLAMEKTPMKREQLTVKKAGVNYRIHIEDIICIEAIPRGVSLYLKEEILDIKYLTIRQLLEKLPSEQFLQCHRMFVVNTDYIDYVDTVNQLIKLKGIHKTIEIGITYKSNMRRWMNE</sequence>
<name>A9KPM1_LACP7</name>
<evidence type="ECO:0000259" key="4">
    <source>
        <dbReference type="PROSITE" id="PS50110"/>
    </source>
</evidence>
<gene>
    <name evidence="6" type="ordered locus">Cphy_2938</name>
</gene>
<dbReference type="InterPro" id="IPR007492">
    <property type="entry name" value="LytTR_DNA-bd_dom"/>
</dbReference>
<dbReference type="PROSITE" id="PS50110">
    <property type="entry name" value="RESPONSE_REGULATORY"/>
    <property type="match status" value="1"/>
</dbReference>
<protein>
    <recommendedName>
        <fullName evidence="1">Stage 0 sporulation protein A homolog</fullName>
    </recommendedName>
</protein>
<evidence type="ECO:0000256" key="1">
    <source>
        <dbReference type="ARBA" id="ARBA00018672"/>
    </source>
</evidence>
<dbReference type="eggNOG" id="COG3279">
    <property type="taxonomic scope" value="Bacteria"/>
</dbReference>
<organism evidence="6 7">
    <name type="scientific">Lachnoclostridium phytofermentans (strain ATCC 700394 / DSM 18823 / ISDg)</name>
    <name type="common">Clostridium phytofermentans</name>
    <dbReference type="NCBI Taxonomy" id="357809"/>
    <lineage>
        <taxon>Bacteria</taxon>
        <taxon>Bacillati</taxon>
        <taxon>Bacillota</taxon>
        <taxon>Clostridia</taxon>
        <taxon>Lachnospirales</taxon>
        <taxon>Lachnospiraceae</taxon>
    </lineage>
</organism>
<keyword evidence="3" id="KW-0597">Phosphoprotein</keyword>
<reference evidence="7" key="1">
    <citation type="submission" date="2007-11" db="EMBL/GenBank/DDBJ databases">
        <title>Complete genome sequence of Clostridium phytofermentans ISDg.</title>
        <authorList>
            <person name="Leschine S.B."/>
            <person name="Warnick T.A."/>
            <person name="Blanchard J.L."/>
            <person name="Schnell D.J."/>
            <person name="Petit E.L."/>
            <person name="LaTouf W.G."/>
            <person name="Copeland A."/>
            <person name="Lucas S."/>
            <person name="Lapidus A."/>
            <person name="Barry K."/>
            <person name="Glavina del Rio T."/>
            <person name="Dalin E."/>
            <person name="Tice H."/>
            <person name="Pitluck S."/>
            <person name="Kiss H."/>
            <person name="Brettin T."/>
            <person name="Bruce D."/>
            <person name="Detter J.C."/>
            <person name="Han C."/>
            <person name="Kuske C."/>
            <person name="Schmutz J."/>
            <person name="Larimer F."/>
            <person name="Land M."/>
            <person name="Hauser L."/>
            <person name="Kyrpides N."/>
            <person name="Kim E.A."/>
            <person name="Richardson P."/>
        </authorList>
    </citation>
    <scope>NUCLEOTIDE SEQUENCE [LARGE SCALE GENOMIC DNA]</scope>
    <source>
        <strain evidence="7">ATCC 700394 / DSM 18823 / ISDg</strain>
    </source>
</reference>
<feature type="domain" description="Response regulatory" evidence="4">
    <location>
        <begin position="3"/>
        <end position="126"/>
    </location>
</feature>
<dbReference type="GO" id="GO:0000156">
    <property type="term" value="F:phosphorelay response regulator activity"/>
    <property type="evidence" value="ECO:0007669"/>
    <property type="project" value="InterPro"/>
</dbReference>
<dbReference type="OrthoDB" id="9809318at2"/>
<dbReference type="SMART" id="SM00448">
    <property type="entry name" value="REC"/>
    <property type="match status" value="1"/>
</dbReference>
<dbReference type="RefSeq" id="WP_012200946.1">
    <property type="nucleotide sequence ID" value="NC_010001.1"/>
</dbReference>
<dbReference type="SUPFAM" id="SSF52172">
    <property type="entry name" value="CheY-like"/>
    <property type="match status" value="1"/>
</dbReference>
<feature type="domain" description="HTH LytTR-type" evidence="5">
    <location>
        <begin position="137"/>
        <end position="205"/>
    </location>
</feature>
<dbReference type="Pfam" id="PF04397">
    <property type="entry name" value="LytTR"/>
    <property type="match status" value="1"/>
</dbReference>
<dbReference type="Gene3D" id="3.40.50.2300">
    <property type="match status" value="1"/>
</dbReference>
<dbReference type="STRING" id="357809.Cphy_2938"/>
<dbReference type="EMBL" id="CP000885">
    <property type="protein sequence ID" value="ABX43295.1"/>
    <property type="molecule type" value="Genomic_DNA"/>
</dbReference>
<evidence type="ECO:0000313" key="6">
    <source>
        <dbReference type="EMBL" id="ABX43295.1"/>
    </source>
</evidence>
<dbReference type="GO" id="GO:0003677">
    <property type="term" value="F:DNA binding"/>
    <property type="evidence" value="ECO:0007669"/>
    <property type="project" value="InterPro"/>
</dbReference>
<dbReference type="Gene3D" id="2.40.50.1020">
    <property type="entry name" value="LytTr DNA-binding domain"/>
    <property type="match status" value="1"/>
</dbReference>
<dbReference type="AlphaFoldDB" id="A9KPM1"/>
<dbReference type="Proteomes" id="UP000000370">
    <property type="component" value="Chromosome"/>
</dbReference>
<dbReference type="InterPro" id="IPR046947">
    <property type="entry name" value="LytR-like"/>
</dbReference>
<dbReference type="HOGENOM" id="CLU_000445_14_1_9"/>
<dbReference type="InterPro" id="IPR001789">
    <property type="entry name" value="Sig_transdc_resp-reg_receiver"/>
</dbReference>
<evidence type="ECO:0000256" key="2">
    <source>
        <dbReference type="ARBA" id="ARBA00024867"/>
    </source>
</evidence>
<keyword evidence="7" id="KW-1185">Reference proteome</keyword>
<dbReference type="InterPro" id="IPR011006">
    <property type="entry name" value="CheY-like_superfamily"/>
</dbReference>
<dbReference type="PROSITE" id="PS50930">
    <property type="entry name" value="HTH_LYTTR"/>
    <property type="match status" value="1"/>
</dbReference>
<proteinExistence type="predicted"/>
<feature type="modified residue" description="4-aspartylphosphate" evidence="3">
    <location>
        <position position="55"/>
    </location>
</feature>
<evidence type="ECO:0000259" key="5">
    <source>
        <dbReference type="PROSITE" id="PS50930"/>
    </source>
</evidence>
<dbReference type="SMART" id="SM00850">
    <property type="entry name" value="LytTR"/>
    <property type="match status" value="1"/>
</dbReference>
<accession>A9KPM1</accession>
<dbReference type="Pfam" id="PF00072">
    <property type="entry name" value="Response_reg"/>
    <property type="match status" value="1"/>
</dbReference>
<evidence type="ECO:0000313" key="7">
    <source>
        <dbReference type="Proteomes" id="UP000000370"/>
    </source>
</evidence>
<evidence type="ECO:0000256" key="3">
    <source>
        <dbReference type="PROSITE-ProRule" id="PRU00169"/>
    </source>
</evidence>
<dbReference type="PANTHER" id="PTHR37299">
    <property type="entry name" value="TRANSCRIPTIONAL REGULATOR-RELATED"/>
    <property type="match status" value="1"/>
</dbReference>
<comment type="function">
    <text evidence="2">May play the central regulatory role in sporulation. It may be an element of the effector pathway responsible for the activation of sporulation genes in response to nutritional stress. Spo0A may act in concert with spo0H (a sigma factor) to control the expression of some genes that are critical to the sporulation process.</text>
</comment>